<reference evidence="1 2" key="2">
    <citation type="submission" date="2018-11" db="EMBL/GenBank/DDBJ databases">
        <authorList>
            <consortium name="Pathogen Informatics"/>
        </authorList>
    </citation>
    <scope>NUCLEOTIDE SEQUENCE [LARGE SCALE GENOMIC DNA]</scope>
</reference>
<keyword evidence="2" id="KW-1185">Reference proteome</keyword>
<dbReference type="AlphaFoldDB" id="A0A183UU50"/>
<accession>A0A183UU50</accession>
<evidence type="ECO:0000313" key="2">
    <source>
        <dbReference type="Proteomes" id="UP000050794"/>
    </source>
</evidence>
<dbReference type="WBParaSite" id="TCNE_0001202001-mRNA-1">
    <property type="protein sequence ID" value="TCNE_0001202001-mRNA-1"/>
    <property type="gene ID" value="TCNE_0001202001"/>
</dbReference>
<dbReference type="Proteomes" id="UP000050794">
    <property type="component" value="Unassembled WGS sequence"/>
</dbReference>
<sequence>MPLTRVASFLKGITSGLASRFNHECPSLPTASATGPEVLSWPQFALTAVNGPQRRTSSAELEESQLWYFQLTSCICDLGSVGDEASTLESDVLPREMTKKELYIHDDEIKQAKTLGVGFASHAIELVVLSALRERSTVKKSMADLNVSLFNMHTTRLADILLRRNVGSLCLVEASHNNAKLVKDLELLYAMVCSQTGTPASGLMISSCTWDWLEAWCRFHACSFITKLNYAYILVKFFPVFYAM</sequence>
<evidence type="ECO:0000313" key="1">
    <source>
        <dbReference type="EMBL" id="VDM43341.1"/>
    </source>
</evidence>
<proteinExistence type="predicted"/>
<protein>
    <submittedName>
        <fullName evidence="3">GRAS domain-containing protein</fullName>
    </submittedName>
</protein>
<organism evidence="2 3">
    <name type="scientific">Toxocara canis</name>
    <name type="common">Canine roundworm</name>
    <dbReference type="NCBI Taxonomy" id="6265"/>
    <lineage>
        <taxon>Eukaryota</taxon>
        <taxon>Metazoa</taxon>
        <taxon>Ecdysozoa</taxon>
        <taxon>Nematoda</taxon>
        <taxon>Chromadorea</taxon>
        <taxon>Rhabditida</taxon>
        <taxon>Spirurina</taxon>
        <taxon>Ascaridomorpha</taxon>
        <taxon>Ascaridoidea</taxon>
        <taxon>Toxocaridae</taxon>
        <taxon>Toxocara</taxon>
    </lineage>
</organism>
<name>A0A183UU50_TOXCA</name>
<dbReference type="EMBL" id="UYWY01021081">
    <property type="protein sequence ID" value="VDM43341.1"/>
    <property type="molecule type" value="Genomic_DNA"/>
</dbReference>
<gene>
    <name evidence="1" type="ORF">TCNE_LOCUS12020</name>
</gene>
<evidence type="ECO:0000313" key="3">
    <source>
        <dbReference type="WBParaSite" id="TCNE_0001202001-mRNA-1"/>
    </source>
</evidence>
<reference evidence="3" key="1">
    <citation type="submission" date="2016-06" db="UniProtKB">
        <authorList>
            <consortium name="WormBaseParasite"/>
        </authorList>
    </citation>
    <scope>IDENTIFICATION</scope>
</reference>